<dbReference type="InterPro" id="IPR006906">
    <property type="entry name" value="Timeless_N"/>
</dbReference>
<gene>
    <name evidence="6" type="ORF">CDAUBV1_LOCUS7431</name>
</gene>
<comment type="caution">
    <text evidence="6">The sequence shown here is derived from an EMBL/GenBank/DDBJ whole genome shotgun (WGS) entry which is preliminary data.</text>
</comment>
<evidence type="ECO:0000256" key="4">
    <source>
        <dbReference type="SAM" id="Phobius"/>
    </source>
</evidence>
<keyword evidence="2" id="KW-0539">Nucleus</keyword>
<dbReference type="GO" id="GO:0043111">
    <property type="term" value="P:replication fork arrest"/>
    <property type="evidence" value="ECO:0007669"/>
    <property type="project" value="TreeGrafter"/>
</dbReference>
<feature type="transmembrane region" description="Helical" evidence="4">
    <location>
        <begin position="310"/>
        <end position="330"/>
    </location>
</feature>
<dbReference type="GO" id="GO:0031298">
    <property type="term" value="C:replication fork protection complex"/>
    <property type="evidence" value="ECO:0007669"/>
    <property type="project" value="TreeGrafter"/>
</dbReference>
<evidence type="ECO:0000256" key="3">
    <source>
        <dbReference type="ARBA" id="ARBA00023306"/>
    </source>
</evidence>
<reference evidence="6" key="1">
    <citation type="submission" date="2024-06" db="EMBL/GenBank/DDBJ databases">
        <authorList>
            <person name="Liu X."/>
            <person name="Lenzi L."/>
            <person name="Haldenby T S."/>
            <person name="Uol C."/>
        </authorList>
    </citation>
    <scope>NUCLEOTIDE SEQUENCE</scope>
</reference>
<proteinExistence type="predicted"/>
<evidence type="ECO:0000313" key="6">
    <source>
        <dbReference type="EMBL" id="CAL5134217.1"/>
    </source>
</evidence>
<dbReference type="PANTHER" id="PTHR22940:SF4">
    <property type="entry name" value="PROTEIN TIMELESS HOMOLOG"/>
    <property type="match status" value="1"/>
</dbReference>
<evidence type="ECO:0000256" key="2">
    <source>
        <dbReference type="ARBA" id="ARBA00023242"/>
    </source>
</evidence>
<feature type="domain" description="Timeless N-terminal" evidence="5">
    <location>
        <begin position="2"/>
        <end position="195"/>
    </location>
</feature>
<dbReference type="Pfam" id="PF04821">
    <property type="entry name" value="TIMELESS"/>
    <property type="match status" value="1"/>
</dbReference>
<accession>A0AAV2T9P5</accession>
<evidence type="ECO:0000313" key="7">
    <source>
        <dbReference type="Proteomes" id="UP001497525"/>
    </source>
</evidence>
<dbReference type="Proteomes" id="UP001497525">
    <property type="component" value="Unassembled WGS sequence"/>
</dbReference>
<keyword evidence="4" id="KW-1133">Transmembrane helix</keyword>
<dbReference type="GO" id="GO:0000076">
    <property type="term" value="P:DNA replication checkpoint signaling"/>
    <property type="evidence" value="ECO:0007669"/>
    <property type="project" value="TreeGrafter"/>
</dbReference>
<dbReference type="GO" id="GO:0006281">
    <property type="term" value="P:DNA repair"/>
    <property type="evidence" value="ECO:0007669"/>
    <property type="project" value="TreeGrafter"/>
</dbReference>
<keyword evidence="4" id="KW-0472">Membrane</keyword>
<comment type="subcellular location">
    <subcellularLocation>
        <location evidence="1">Nucleus</location>
    </subcellularLocation>
</comment>
<dbReference type="GO" id="GO:0003677">
    <property type="term" value="F:DNA binding"/>
    <property type="evidence" value="ECO:0007669"/>
    <property type="project" value="TreeGrafter"/>
</dbReference>
<dbReference type="PANTHER" id="PTHR22940">
    <property type="entry name" value="TIMEOUT/TIMELESS-2"/>
    <property type="match status" value="1"/>
</dbReference>
<dbReference type="AlphaFoldDB" id="A0AAV2T9P5"/>
<keyword evidence="3" id="KW-0131">Cell cycle</keyword>
<dbReference type="EMBL" id="CAXLJL010000179">
    <property type="protein sequence ID" value="CAL5134217.1"/>
    <property type="molecule type" value="Genomic_DNA"/>
</dbReference>
<evidence type="ECO:0000256" key="1">
    <source>
        <dbReference type="ARBA" id="ARBA00004123"/>
    </source>
</evidence>
<dbReference type="InterPro" id="IPR044998">
    <property type="entry name" value="Timeless"/>
</dbReference>
<organism evidence="6 7">
    <name type="scientific">Calicophoron daubneyi</name>
    <name type="common">Rumen fluke</name>
    <name type="synonym">Paramphistomum daubneyi</name>
    <dbReference type="NCBI Taxonomy" id="300641"/>
    <lineage>
        <taxon>Eukaryota</taxon>
        <taxon>Metazoa</taxon>
        <taxon>Spiralia</taxon>
        <taxon>Lophotrochozoa</taxon>
        <taxon>Platyhelminthes</taxon>
        <taxon>Trematoda</taxon>
        <taxon>Digenea</taxon>
        <taxon>Plagiorchiida</taxon>
        <taxon>Pronocephalata</taxon>
        <taxon>Paramphistomoidea</taxon>
        <taxon>Paramphistomidae</taxon>
        <taxon>Calicophoron</taxon>
    </lineage>
</organism>
<evidence type="ECO:0000259" key="5">
    <source>
        <dbReference type="Pfam" id="PF04821"/>
    </source>
</evidence>
<sequence>MNLTQPAIVCFRQEVPKDRDLYGVYVQVDDILKSYKKDFADEELFRTLCNIISELFDRKWEERSEEDRLLIERILILTRNVLHIAPDPTFEKRTDEDVSVHDQLLWAMHLSGWDELLLFLGNAEDEQMFAFHTLEIISLMLREQTPEMLASAGDRTHQSKMDQLSERRWLLESSEKRRFLYDHTSRQNRFGGTFELLNTPSLTNHPLIYHHDIMSPASLNPYSGSGLSSSVNADIEDNLDVVDLDVDKRKFRKPKNRKPIIERPVHRRSVLAVRLHLQYTCPRLTFDRSEMSELTSCLVSLYRHQFKSLLSFYTVILATEAPVLIVLHVYRVIDDD</sequence>
<name>A0AAV2T9P5_CALDB</name>
<protein>
    <recommendedName>
        <fullName evidence="5">Timeless N-terminal domain-containing protein</fullName>
    </recommendedName>
</protein>
<keyword evidence="4" id="KW-0812">Transmembrane</keyword>